<dbReference type="PANTHER" id="PTHR43745">
    <property type="entry name" value="NITROREDUCTASE MJ1384-RELATED"/>
    <property type="match status" value="1"/>
</dbReference>
<protein>
    <submittedName>
        <fullName evidence="3">SagB/ThcOx family dehydrogenase</fullName>
    </submittedName>
</protein>
<dbReference type="InterPro" id="IPR029479">
    <property type="entry name" value="Nitroreductase"/>
</dbReference>
<dbReference type="GO" id="GO:0016491">
    <property type="term" value="F:oxidoreductase activity"/>
    <property type="evidence" value="ECO:0007669"/>
    <property type="project" value="InterPro"/>
</dbReference>
<evidence type="ECO:0000259" key="2">
    <source>
        <dbReference type="Pfam" id="PF00881"/>
    </source>
</evidence>
<dbReference type="PANTHER" id="PTHR43745:SF2">
    <property type="entry name" value="NITROREDUCTASE MJ1384-RELATED"/>
    <property type="match status" value="1"/>
</dbReference>
<evidence type="ECO:0000256" key="1">
    <source>
        <dbReference type="SAM" id="MobiDB-lite"/>
    </source>
</evidence>
<dbReference type="Pfam" id="PF00881">
    <property type="entry name" value="Nitroreductase"/>
    <property type="match status" value="1"/>
</dbReference>
<keyword evidence="4" id="KW-1185">Reference proteome</keyword>
<dbReference type="SUPFAM" id="SSF55469">
    <property type="entry name" value="FMN-dependent nitroreductase-like"/>
    <property type="match status" value="1"/>
</dbReference>
<sequence length="246" mass="28155">MNGIGREFVEKTKDQYEDTTDQQKGVPQPPLQLELDPTDRVIDLPKPSEIKEDDVSLREVIDKRRTLRVYSEEAMTLDELSYLLWCTQGVQKIRPNNVTERTVPSGGARHAFETYLLVNNVKGLKAGIYRFLAIEHKLVEVNMNNDISEKIVKGCFGQKFIGKSAVTFIWVAVRDRMTWRYGDRGYRYMFLDAGHVCQNLYLSAESIDSGVCAVASFDDDEMNRLLNLDGEEQFVIYIGTVGKRKE</sequence>
<dbReference type="InterPro" id="IPR000415">
    <property type="entry name" value="Nitroreductase-like"/>
</dbReference>
<accession>A0A6I6F571</accession>
<dbReference type="EMBL" id="CP046522">
    <property type="protein sequence ID" value="QGU96364.1"/>
    <property type="molecule type" value="Genomic_DNA"/>
</dbReference>
<dbReference type="Proteomes" id="UP000422764">
    <property type="component" value="Chromosome"/>
</dbReference>
<dbReference type="InterPro" id="IPR052544">
    <property type="entry name" value="Bacteriocin_Proc_Enz"/>
</dbReference>
<evidence type="ECO:0000313" key="4">
    <source>
        <dbReference type="Proteomes" id="UP000422764"/>
    </source>
</evidence>
<dbReference type="AlphaFoldDB" id="A0A6I6F571"/>
<feature type="domain" description="Nitroreductase" evidence="2">
    <location>
        <begin position="61"/>
        <end position="243"/>
    </location>
</feature>
<proteinExistence type="predicted"/>
<reference evidence="3 4" key="1">
    <citation type="submission" date="2019-12" db="EMBL/GenBank/DDBJ databases">
        <title>Genome sequenceing of Clostridium bovifaecis.</title>
        <authorList>
            <person name="Yao Y."/>
        </authorList>
    </citation>
    <scope>NUCLEOTIDE SEQUENCE [LARGE SCALE GENOMIC DNA]</scope>
    <source>
        <strain evidence="3 4">BXX</strain>
    </source>
</reference>
<gene>
    <name evidence="3" type="ORF">GOM49_15815</name>
</gene>
<feature type="compositionally biased region" description="Basic and acidic residues" evidence="1">
    <location>
        <begin position="7"/>
        <end position="16"/>
    </location>
</feature>
<feature type="region of interest" description="Disordered" evidence="1">
    <location>
        <begin position="1"/>
        <end position="33"/>
    </location>
</feature>
<dbReference type="NCBIfam" id="TIGR03605">
    <property type="entry name" value="antibiot_sagB"/>
    <property type="match status" value="1"/>
</dbReference>
<dbReference type="Gene3D" id="3.40.109.10">
    <property type="entry name" value="NADH Oxidase"/>
    <property type="match status" value="1"/>
</dbReference>
<evidence type="ECO:0000313" key="3">
    <source>
        <dbReference type="EMBL" id="QGU96364.1"/>
    </source>
</evidence>
<name>A0A6I6F571_9CLOT</name>
<dbReference type="InterPro" id="IPR020051">
    <property type="entry name" value="SagB-type_dehydrogenase"/>
</dbReference>
<organism evidence="3 4">
    <name type="scientific">Clostridium bovifaecis</name>
    <dbReference type="NCBI Taxonomy" id="2184719"/>
    <lineage>
        <taxon>Bacteria</taxon>
        <taxon>Bacillati</taxon>
        <taxon>Bacillota</taxon>
        <taxon>Clostridia</taxon>
        <taxon>Eubacteriales</taxon>
        <taxon>Clostridiaceae</taxon>
        <taxon>Clostridium</taxon>
    </lineage>
</organism>
<dbReference type="CDD" id="cd02142">
    <property type="entry name" value="McbC_SagB-like_oxidoreductase"/>
    <property type="match status" value="1"/>
</dbReference>